<name>A0A1C6GCB4_9FIRM</name>
<organism evidence="1">
    <name type="scientific">uncultured Anaerotruncus sp</name>
    <dbReference type="NCBI Taxonomy" id="905011"/>
    <lineage>
        <taxon>Bacteria</taxon>
        <taxon>Bacillati</taxon>
        <taxon>Bacillota</taxon>
        <taxon>Clostridia</taxon>
        <taxon>Eubacteriales</taxon>
        <taxon>Oscillospiraceae</taxon>
        <taxon>Anaerotruncus</taxon>
        <taxon>environmental samples</taxon>
    </lineage>
</organism>
<dbReference type="EMBL" id="FMHG01000001">
    <property type="protein sequence ID" value="SCJ43008.1"/>
    <property type="molecule type" value="Genomic_DNA"/>
</dbReference>
<gene>
    <name evidence="1" type="ORF">SAMEA3545359_00325</name>
</gene>
<accession>A0A1C6GCB4</accession>
<sequence>MRSAAKDQPGLLAYLAQRAGYLYISDLRYRVDRDADLQQALQEVRPAAYSRAECIDAVTYITGRAHSFYTAAQALQYLKRYLAAGRPESDRDIR</sequence>
<dbReference type="AlphaFoldDB" id="A0A1C6GCB4"/>
<proteinExistence type="predicted"/>
<reference evidence="1" key="1">
    <citation type="submission" date="2015-09" db="EMBL/GenBank/DDBJ databases">
        <authorList>
            <consortium name="Pathogen Informatics"/>
        </authorList>
    </citation>
    <scope>NUCLEOTIDE SEQUENCE</scope>
    <source>
        <strain evidence="1">2789STDY5834896</strain>
    </source>
</reference>
<protein>
    <submittedName>
        <fullName evidence="1">Uncharacterized protein</fullName>
    </submittedName>
</protein>
<evidence type="ECO:0000313" key="1">
    <source>
        <dbReference type="EMBL" id="SCJ43008.1"/>
    </source>
</evidence>